<evidence type="ECO:0000313" key="3">
    <source>
        <dbReference type="Proteomes" id="UP000664940"/>
    </source>
</evidence>
<feature type="region of interest" description="Disordered" evidence="1">
    <location>
        <begin position="95"/>
        <end position="154"/>
    </location>
</feature>
<gene>
    <name evidence="2" type="ORF">HJG60_011578</name>
</gene>
<evidence type="ECO:0000256" key="1">
    <source>
        <dbReference type="SAM" id="MobiDB-lite"/>
    </source>
</evidence>
<comment type="caution">
    <text evidence="2">The sequence shown here is derived from an EMBL/GenBank/DDBJ whole genome shotgun (WGS) entry which is preliminary data.</text>
</comment>
<dbReference type="Proteomes" id="UP000664940">
    <property type="component" value="Unassembled WGS sequence"/>
</dbReference>
<proteinExistence type="predicted"/>
<accession>A0A834E394</accession>
<reference evidence="2 3" key="1">
    <citation type="journal article" date="2020" name="Nature">
        <title>Six reference-quality genomes reveal evolution of bat adaptations.</title>
        <authorList>
            <person name="Jebb D."/>
            <person name="Huang Z."/>
            <person name="Pippel M."/>
            <person name="Hughes G.M."/>
            <person name="Lavrichenko K."/>
            <person name="Devanna P."/>
            <person name="Winkler S."/>
            <person name="Jermiin L.S."/>
            <person name="Skirmuntt E.C."/>
            <person name="Katzourakis A."/>
            <person name="Burkitt-Gray L."/>
            <person name="Ray D.A."/>
            <person name="Sullivan K.A.M."/>
            <person name="Roscito J.G."/>
            <person name="Kirilenko B.M."/>
            <person name="Davalos L.M."/>
            <person name="Corthals A.P."/>
            <person name="Power M.L."/>
            <person name="Jones G."/>
            <person name="Ransome R.D."/>
            <person name="Dechmann D.K.N."/>
            <person name="Locatelli A.G."/>
            <person name="Puechmaille S.J."/>
            <person name="Fedrigo O."/>
            <person name="Jarvis E.D."/>
            <person name="Hiller M."/>
            <person name="Vernes S.C."/>
            <person name="Myers E.W."/>
            <person name="Teeling E.C."/>
        </authorList>
    </citation>
    <scope>NUCLEOTIDE SEQUENCE [LARGE SCALE GENOMIC DNA]</scope>
    <source>
        <strain evidence="2">Bat1K_MPI-CBG_1</strain>
    </source>
</reference>
<dbReference type="EMBL" id="JABVXQ010000007">
    <property type="protein sequence ID" value="KAF6099847.1"/>
    <property type="molecule type" value="Genomic_DNA"/>
</dbReference>
<protein>
    <submittedName>
        <fullName evidence="2">Uncharacterized protein</fullName>
    </submittedName>
</protein>
<sequence>MGREEGAPMRTRPQRQPLQTDILLSVATVGARQLAQLPQALGCGQARAAYMPHWPITSGLPLPLPPNDPPPRLTPWVPAPAWELAREGLCGLWLDKDSETQSRTNHTARHQHREPGEGEASPKAGGGGEPGRQDGRATPGPTAQPWLGGPAAPR</sequence>
<organism evidence="2 3">
    <name type="scientific">Phyllostomus discolor</name>
    <name type="common">pale spear-nosed bat</name>
    <dbReference type="NCBI Taxonomy" id="89673"/>
    <lineage>
        <taxon>Eukaryota</taxon>
        <taxon>Metazoa</taxon>
        <taxon>Chordata</taxon>
        <taxon>Craniata</taxon>
        <taxon>Vertebrata</taxon>
        <taxon>Euteleostomi</taxon>
        <taxon>Mammalia</taxon>
        <taxon>Eutheria</taxon>
        <taxon>Laurasiatheria</taxon>
        <taxon>Chiroptera</taxon>
        <taxon>Yangochiroptera</taxon>
        <taxon>Phyllostomidae</taxon>
        <taxon>Phyllostominae</taxon>
        <taxon>Phyllostomus</taxon>
    </lineage>
</organism>
<name>A0A834E394_9CHIR</name>
<evidence type="ECO:0000313" key="2">
    <source>
        <dbReference type="EMBL" id="KAF6099847.1"/>
    </source>
</evidence>
<dbReference type="AlphaFoldDB" id="A0A834E394"/>